<protein>
    <recommendedName>
        <fullName evidence="5">DNA methylase N-4/N-6 domain-containing protein</fullName>
    </recommendedName>
</protein>
<dbReference type="PIRSF" id="PIRSF015855">
    <property type="entry name" value="TypeIII_Mtase_mKpnI"/>
    <property type="match status" value="1"/>
</dbReference>
<dbReference type="EMBL" id="MFBJ01000037">
    <property type="protein sequence ID" value="OGD96004.1"/>
    <property type="molecule type" value="Genomic_DNA"/>
</dbReference>
<evidence type="ECO:0000313" key="6">
    <source>
        <dbReference type="EMBL" id="OGD96004.1"/>
    </source>
</evidence>
<dbReference type="GO" id="GO:0008170">
    <property type="term" value="F:N-methyltransferase activity"/>
    <property type="evidence" value="ECO:0007669"/>
    <property type="project" value="InterPro"/>
</dbReference>
<dbReference type="Gene3D" id="3.40.50.150">
    <property type="entry name" value="Vaccinia Virus protein VP39"/>
    <property type="match status" value="1"/>
</dbReference>
<comment type="caution">
    <text evidence="6">The sequence shown here is derived from an EMBL/GenBank/DDBJ whole genome shotgun (WGS) entry which is preliminary data.</text>
</comment>
<dbReference type="InterPro" id="IPR002941">
    <property type="entry name" value="DNA_methylase_N4/N6"/>
</dbReference>
<evidence type="ECO:0000256" key="4">
    <source>
        <dbReference type="ARBA" id="ARBA00022691"/>
    </source>
</evidence>
<evidence type="ECO:0000259" key="5">
    <source>
        <dbReference type="Pfam" id="PF01555"/>
    </source>
</evidence>
<evidence type="ECO:0000256" key="1">
    <source>
        <dbReference type="ARBA" id="ARBA00006594"/>
    </source>
</evidence>
<gene>
    <name evidence="6" type="ORF">A3F02_00920</name>
</gene>
<dbReference type="GO" id="GO:0003677">
    <property type="term" value="F:DNA binding"/>
    <property type="evidence" value="ECO:0007669"/>
    <property type="project" value="InterPro"/>
</dbReference>
<evidence type="ECO:0000256" key="3">
    <source>
        <dbReference type="ARBA" id="ARBA00022679"/>
    </source>
</evidence>
<dbReference type="InterPro" id="IPR002295">
    <property type="entry name" value="N4/N6-MTase_EcoPI_Mod-like"/>
</dbReference>
<dbReference type="Proteomes" id="UP000176666">
    <property type="component" value="Unassembled WGS sequence"/>
</dbReference>
<keyword evidence="2" id="KW-0489">Methyltransferase</keyword>
<dbReference type="Pfam" id="PF01555">
    <property type="entry name" value="N6_N4_Mtase"/>
    <property type="match status" value="1"/>
</dbReference>
<dbReference type="PRINTS" id="PR00506">
    <property type="entry name" value="D21N6MTFRASE"/>
</dbReference>
<keyword evidence="3" id="KW-0808">Transferase</keyword>
<evidence type="ECO:0000313" key="7">
    <source>
        <dbReference type="Proteomes" id="UP000176666"/>
    </source>
</evidence>
<dbReference type="GO" id="GO:0032259">
    <property type="term" value="P:methylation"/>
    <property type="evidence" value="ECO:0007669"/>
    <property type="project" value="UniProtKB-KW"/>
</dbReference>
<feature type="domain" description="DNA methylase N-4/N-6" evidence="5">
    <location>
        <begin position="117"/>
        <end position="452"/>
    </location>
</feature>
<proteinExistence type="inferred from homology"/>
<comment type="similarity">
    <text evidence="1">Belongs to the N(4)/N(6)-methyltransferase family.</text>
</comment>
<dbReference type="PROSITE" id="PS00092">
    <property type="entry name" value="N6_MTASE"/>
    <property type="match status" value="1"/>
</dbReference>
<keyword evidence="4" id="KW-0949">S-adenosyl-L-methionine</keyword>
<dbReference type="AlphaFoldDB" id="A0A1F5GW11"/>
<sequence length="653" mass="75169">MLKNEIQKTERVSENIGNESLQKLRRVFPQFVKDSEVDFDALQKFFEKEGIMADAEKYGLSWAGKSEAFKAIRAPSTGTLTPQLKESKNWDKTQNLFIEGDNLEALKLLQKHYRGQIKMIYIDPPYNTGKDFIYKDNFTESTSDYYERTGQSKGGIKMTTNPESSGRYHSDWLTMMYPRLFLARNLLRDDGVMFISIDDNEVHNLRMIMDEIFGEENFVECIIWKKKYGGGAKEKYLVSVHEYILVYAKTKVDLPEILVEFEEEKARRFYKYKDAKFETLGYYRTHPLEAVKSFDVRENLRFSVVAPDSTAVYPKRQWRWSKERFHEALSKDEVIFNKNKDGEWVLYSKQYLNEENGEQRKTKAQSVIDDVFTQEGTKETVNAFGDAQIFSFPKPIKLIQKLFEIGGLKSNDIMLDFFAGSGTTAHAVMAQNTEDGGNRKWICVQLPEEVSEDSEAKKAGFNTIAEIARERIRRAAAVIARSGATKQSQSNKKDEIAALPLVARNDELDLGFKSFVLEKSNYRQWNVLTDQDDKKKLKEQMKLFTEKPLVDKYDESSIIYEILLKEGFDLNTHVSQSVIPVKAGIQCWVAMDGDPSTSSVQARRMVITFAKKITKEQVEKLGLSENDIFVCFDSALDDTTKVNIMRNLIVKVI</sequence>
<evidence type="ECO:0000256" key="2">
    <source>
        <dbReference type="ARBA" id="ARBA00022603"/>
    </source>
</evidence>
<reference evidence="6 7" key="1">
    <citation type="journal article" date="2016" name="Nat. Commun.">
        <title>Thousands of microbial genomes shed light on interconnected biogeochemical processes in an aquifer system.</title>
        <authorList>
            <person name="Anantharaman K."/>
            <person name="Brown C.T."/>
            <person name="Hug L.A."/>
            <person name="Sharon I."/>
            <person name="Castelle C.J."/>
            <person name="Probst A.J."/>
            <person name="Thomas B.C."/>
            <person name="Singh A."/>
            <person name="Wilkins M.J."/>
            <person name="Karaoz U."/>
            <person name="Brodie E.L."/>
            <person name="Williams K.H."/>
            <person name="Hubbard S.S."/>
            <person name="Banfield J.F."/>
        </authorList>
    </citation>
    <scope>NUCLEOTIDE SEQUENCE [LARGE SCALE GENOMIC DNA]</scope>
</reference>
<organism evidence="6 7">
    <name type="scientific">Candidatus Curtissbacteria bacterium RIFCSPHIGHO2_12_FULL_38_9b</name>
    <dbReference type="NCBI Taxonomy" id="1797720"/>
    <lineage>
        <taxon>Bacteria</taxon>
        <taxon>Candidatus Curtissiibacteriota</taxon>
    </lineage>
</organism>
<dbReference type="SUPFAM" id="SSF53335">
    <property type="entry name" value="S-adenosyl-L-methionine-dependent methyltransferases"/>
    <property type="match status" value="1"/>
</dbReference>
<dbReference type="InterPro" id="IPR002052">
    <property type="entry name" value="DNA_methylase_N6_adenine_CS"/>
</dbReference>
<name>A0A1F5GW11_9BACT</name>
<accession>A0A1F5GW11</accession>
<dbReference type="InterPro" id="IPR029063">
    <property type="entry name" value="SAM-dependent_MTases_sf"/>
</dbReference>